<dbReference type="AlphaFoldDB" id="A0A0H0XLF0"/>
<comment type="caution">
    <text evidence="1">The sequence shown here is derived from an EMBL/GenBank/DDBJ whole genome shotgun (WGS) entry which is preliminary data.</text>
</comment>
<accession>A0A0H0XLF0</accession>
<keyword evidence="2" id="KW-1185">Reference proteome</keyword>
<dbReference type="Proteomes" id="UP000053455">
    <property type="component" value="Unassembled WGS sequence"/>
</dbReference>
<dbReference type="EMBL" id="LBHU01000004">
    <property type="protein sequence ID" value="KLI62801.1"/>
    <property type="molecule type" value="Genomic_DNA"/>
</dbReference>
<evidence type="ECO:0000313" key="2">
    <source>
        <dbReference type="Proteomes" id="UP000053455"/>
    </source>
</evidence>
<gene>
    <name evidence="1" type="ORF">AAV99_11940</name>
</gene>
<dbReference type="InterPro" id="IPR021848">
    <property type="entry name" value="HODM_asu-like"/>
</dbReference>
<name>A0A0H0XLF0_9SPHN</name>
<organism evidence="1 2">
    <name type="scientific">Aurantiacibacter marinus</name>
    <dbReference type="NCBI Taxonomy" id="874156"/>
    <lineage>
        <taxon>Bacteria</taxon>
        <taxon>Pseudomonadati</taxon>
        <taxon>Pseudomonadota</taxon>
        <taxon>Alphaproteobacteria</taxon>
        <taxon>Sphingomonadales</taxon>
        <taxon>Erythrobacteraceae</taxon>
        <taxon>Aurantiacibacter</taxon>
    </lineage>
</organism>
<dbReference type="RefSeq" id="WP_047094317.1">
    <property type="nucleotide sequence ID" value="NZ_LBHU01000004.1"/>
</dbReference>
<dbReference type="PATRIC" id="fig|874156.12.peg.2452"/>
<sequence>MASLGFSVDELLPRARGGGALKMGLTALSEREWLQSNPDLAARAAAFDNHPASVQLTPAACAAGEELAAMLGVEGGLEGAARSVWEDICLLAANNDDGPYRLIGAAVAFPTDWHPADKLGQPLIGLHKPIHGYAEQLATGVDHFMAKLKPGRIFGRCNWFVSPTPALRWIDTEPPALTFAHVTHENAGLSLFVRSERQTLRRLPETGAIVFTIGVYVTALGELSASNVARMAEALATIPPQETERRGAAYFAPQLQAFAADIAATAGEFS</sequence>
<reference evidence="1 2" key="1">
    <citation type="submission" date="2015-04" db="EMBL/GenBank/DDBJ databases">
        <title>The draft genome sequence of Erythrobacter marinus HWDM-33.</title>
        <authorList>
            <person name="Zhuang L."/>
            <person name="Liu Y."/>
            <person name="Shao Z."/>
        </authorList>
    </citation>
    <scope>NUCLEOTIDE SEQUENCE [LARGE SCALE GENOMIC DNA]</scope>
    <source>
        <strain evidence="1 2">HWDM-33</strain>
    </source>
</reference>
<evidence type="ECO:0000313" key="1">
    <source>
        <dbReference type="EMBL" id="KLI62801.1"/>
    </source>
</evidence>
<dbReference type="STRING" id="874156.GCA_001021555_02466"/>
<evidence type="ECO:0008006" key="3">
    <source>
        <dbReference type="Google" id="ProtNLM"/>
    </source>
</evidence>
<dbReference type="Pfam" id="PF11927">
    <property type="entry name" value="HODM_asu-like"/>
    <property type="match status" value="1"/>
</dbReference>
<proteinExistence type="predicted"/>
<dbReference type="OrthoDB" id="5242510at2"/>
<protein>
    <recommendedName>
        <fullName evidence="3">DUF3445 domain-containing protein</fullName>
    </recommendedName>
</protein>